<organism evidence="2 3">
    <name type="scientific">Ligilactobacillus salivarius</name>
    <dbReference type="NCBI Taxonomy" id="1624"/>
    <lineage>
        <taxon>Bacteria</taxon>
        <taxon>Bacillati</taxon>
        <taxon>Bacillota</taxon>
        <taxon>Bacilli</taxon>
        <taxon>Lactobacillales</taxon>
        <taxon>Lactobacillaceae</taxon>
        <taxon>Ligilactobacillus</taxon>
    </lineage>
</organism>
<evidence type="ECO:0000313" key="3">
    <source>
        <dbReference type="Proteomes" id="UP000437575"/>
    </source>
</evidence>
<dbReference type="AlphaFoldDB" id="A0A6A8LW76"/>
<proteinExistence type="predicted"/>
<gene>
    <name evidence="2" type="ORF">GKC34_10305</name>
</gene>
<evidence type="ECO:0000259" key="1">
    <source>
        <dbReference type="Pfam" id="PF01476"/>
    </source>
</evidence>
<dbReference type="Pfam" id="PF01476">
    <property type="entry name" value="LysM"/>
    <property type="match status" value="1"/>
</dbReference>
<feature type="non-terminal residue" evidence="2">
    <location>
        <position position="25"/>
    </location>
</feature>
<evidence type="ECO:0000313" key="2">
    <source>
        <dbReference type="EMBL" id="MSE06159.1"/>
    </source>
</evidence>
<accession>A0A6A8LW76</accession>
<dbReference type="InterPro" id="IPR018392">
    <property type="entry name" value="LysM"/>
</dbReference>
<comment type="caution">
    <text evidence="2">The sequence shown here is derived from an EMBL/GenBank/DDBJ whole genome shotgun (WGS) entry which is preliminary data.</text>
</comment>
<feature type="domain" description="LysM" evidence="1">
    <location>
        <begin position="2"/>
        <end position="25"/>
    </location>
</feature>
<protein>
    <submittedName>
        <fullName evidence="2">LysM peptidoglycan-binding domain-containing protein</fullName>
    </submittedName>
</protein>
<dbReference type="Proteomes" id="UP000437575">
    <property type="component" value="Unassembled WGS sequence"/>
</dbReference>
<dbReference type="EMBL" id="WKKZ01000654">
    <property type="protein sequence ID" value="MSE06159.1"/>
    <property type="molecule type" value="Genomic_DNA"/>
</dbReference>
<name>A0A6A8LW76_9LACO</name>
<dbReference type="Gene3D" id="3.10.350.10">
    <property type="entry name" value="LysM domain"/>
    <property type="match status" value="1"/>
</dbReference>
<reference evidence="2 3" key="1">
    <citation type="submission" date="2019-11" db="EMBL/GenBank/DDBJ databases">
        <title>Draft Genome Sequence of Plant Growth-Promoting Rhizosphere-Associated Bacteria.</title>
        <authorList>
            <person name="Vasilyev I.Y."/>
            <person name="Radchenko V."/>
            <person name="Ilnitskaya E.V."/>
        </authorList>
    </citation>
    <scope>NUCLEOTIDE SEQUENCE [LARGE SCALE GENOMIC DNA]</scope>
    <source>
        <strain evidence="2 3">VRA_1sq_f</strain>
    </source>
</reference>
<dbReference type="InterPro" id="IPR036779">
    <property type="entry name" value="LysM_dom_sf"/>
</dbReference>
<sequence length="25" mass="2748">MTTLDELLSLNNLNASDIIYPGQVI</sequence>
<dbReference type="CDD" id="cd00118">
    <property type="entry name" value="LysM"/>
    <property type="match status" value="1"/>
</dbReference>